<organism evidence="1 2">
    <name type="scientific">Pseudomonas prosekii</name>
    <dbReference type="NCBI Taxonomy" id="1148509"/>
    <lineage>
        <taxon>Bacteria</taxon>
        <taxon>Pseudomonadati</taxon>
        <taxon>Pseudomonadota</taxon>
        <taxon>Gammaproteobacteria</taxon>
        <taxon>Pseudomonadales</taxon>
        <taxon>Pseudomonadaceae</taxon>
        <taxon>Pseudomonas</taxon>
    </lineage>
</organism>
<evidence type="ECO:0000313" key="1">
    <source>
        <dbReference type="EMBL" id="PWE43695.1"/>
    </source>
</evidence>
<protein>
    <submittedName>
        <fullName evidence="1">Uncharacterized protein</fullName>
    </submittedName>
</protein>
<name>A0A2U2D6T5_9PSED</name>
<gene>
    <name evidence="1" type="ORF">C9I49_15430</name>
</gene>
<dbReference type="EMBL" id="QFAW01000019">
    <property type="protein sequence ID" value="PWE43695.1"/>
    <property type="molecule type" value="Genomic_DNA"/>
</dbReference>
<dbReference type="AlphaFoldDB" id="A0A2U2D6T5"/>
<proteinExistence type="predicted"/>
<reference evidence="1 2" key="1">
    <citation type="submission" date="2018-05" db="EMBL/GenBank/DDBJ databases">
        <title>Genome sequences of two Antarctic strains of Pseudomonas prosekii: insights into adaptation to extreme conditions.</title>
        <authorList>
            <person name="Snopkova K."/>
            <person name="Dufkova K."/>
            <person name="Cejkova D."/>
            <person name="Sedlacek I."/>
            <person name="Smajs D."/>
        </authorList>
    </citation>
    <scope>NUCLEOTIDE SEQUENCE [LARGE SCALE GENOMIC DNA]</scope>
    <source>
        <strain evidence="1 2">P2673</strain>
    </source>
</reference>
<comment type="caution">
    <text evidence="1">The sequence shown here is derived from an EMBL/GenBank/DDBJ whole genome shotgun (WGS) entry which is preliminary data.</text>
</comment>
<dbReference type="Proteomes" id="UP000245056">
    <property type="component" value="Unassembled WGS sequence"/>
</dbReference>
<evidence type="ECO:0000313" key="2">
    <source>
        <dbReference type="Proteomes" id="UP000245056"/>
    </source>
</evidence>
<accession>A0A2U2D6T5</accession>
<sequence length="83" mass="9282">MTKGPPGPLALAKHEPGVTLADCSHEFSEAELETQVNIHPDLTSYSIDDRWTQTKYVWSAARVYFLLEEDGKLGLKSAPRNPR</sequence>